<name>A0ABU2NCM2_9PSEU</name>
<evidence type="ECO:0000313" key="3">
    <source>
        <dbReference type="Proteomes" id="UP001183202"/>
    </source>
</evidence>
<dbReference type="Pfam" id="PF00753">
    <property type="entry name" value="Lactamase_B"/>
    <property type="match status" value="1"/>
</dbReference>
<keyword evidence="3" id="KW-1185">Reference proteome</keyword>
<evidence type="ECO:0000259" key="1">
    <source>
        <dbReference type="Pfam" id="PF00753"/>
    </source>
</evidence>
<gene>
    <name evidence="2" type="ORF">RM445_18245</name>
</gene>
<reference evidence="3" key="1">
    <citation type="submission" date="2023-07" db="EMBL/GenBank/DDBJ databases">
        <title>30 novel species of actinomycetes from the DSMZ collection.</title>
        <authorList>
            <person name="Nouioui I."/>
        </authorList>
    </citation>
    <scope>NUCLEOTIDE SEQUENCE [LARGE SCALE GENOMIC DNA]</scope>
    <source>
        <strain evidence="3">DSM 45834</strain>
    </source>
</reference>
<comment type="caution">
    <text evidence="2">The sequence shown here is derived from an EMBL/GenBank/DDBJ whole genome shotgun (WGS) entry which is preliminary data.</text>
</comment>
<dbReference type="InterPro" id="IPR001279">
    <property type="entry name" value="Metallo-B-lactamas"/>
</dbReference>
<dbReference type="EMBL" id="JAVREJ010000013">
    <property type="protein sequence ID" value="MDT0351475.1"/>
    <property type="molecule type" value="Genomic_DNA"/>
</dbReference>
<accession>A0ABU2NCM2</accession>
<dbReference type="SUPFAM" id="SSF56281">
    <property type="entry name" value="Metallo-hydrolase/oxidoreductase"/>
    <property type="match status" value="1"/>
</dbReference>
<proteinExistence type="predicted"/>
<evidence type="ECO:0000313" key="2">
    <source>
        <dbReference type="EMBL" id="MDT0351475.1"/>
    </source>
</evidence>
<dbReference type="RefSeq" id="WP_311557808.1">
    <property type="nucleotide sequence ID" value="NZ_JAVREJ010000013.1"/>
</dbReference>
<sequence length="395" mass="42510">MTTGDLHEIAPNLVVIEGHHPHALWEDPDLPTIAVYRGERTLYLLDTGVGPEQRAALLRVAEQLGGAEEVLLLNSHGHIDHLGNNDVSAEIPAERRRHLLARAARPGLDFQAFFSRMYHRGVPYFDYLTGLSIDPAAVASMLRAVGAGPGLTDSDVADLGKRITELGITPALGKFVPSLLVDMLMQTYPTVYLSEETIEDYEDLAPAGTVRIGATDWNGWSLNGGEVNVLLSEGHSAGGVVFHIPEHRFLMMADETTSIPIWADSDPRNAVATARRALAMMDAGDLDVLAAGHRPLLPVRGDEARAVLRGIVGGAAQFTAEVDAALRRRSEGVTIDDLAADLAATTEPGSIVALLLRLQFPVFGTFFKLTLLNHCLLYDLPQGRDAAGAPTFRAA</sequence>
<dbReference type="InterPro" id="IPR036866">
    <property type="entry name" value="RibonucZ/Hydroxyglut_hydro"/>
</dbReference>
<feature type="domain" description="Metallo-beta-lactamase" evidence="1">
    <location>
        <begin position="32"/>
        <end position="91"/>
    </location>
</feature>
<organism evidence="2 3">
    <name type="scientific">Pseudonocardia charpentierae</name>
    <dbReference type="NCBI Taxonomy" id="3075545"/>
    <lineage>
        <taxon>Bacteria</taxon>
        <taxon>Bacillati</taxon>
        <taxon>Actinomycetota</taxon>
        <taxon>Actinomycetes</taxon>
        <taxon>Pseudonocardiales</taxon>
        <taxon>Pseudonocardiaceae</taxon>
        <taxon>Pseudonocardia</taxon>
    </lineage>
</organism>
<dbReference type="Proteomes" id="UP001183202">
    <property type="component" value="Unassembled WGS sequence"/>
</dbReference>
<protein>
    <submittedName>
        <fullName evidence="2">MBL fold metallo-hydrolase</fullName>
    </submittedName>
</protein>
<dbReference type="Gene3D" id="3.60.15.10">
    <property type="entry name" value="Ribonuclease Z/Hydroxyacylglutathione hydrolase-like"/>
    <property type="match status" value="1"/>
</dbReference>